<feature type="region of interest" description="Disordered" evidence="1">
    <location>
        <begin position="26"/>
        <end position="47"/>
    </location>
</feature>
<keyword evidence="3" id="KW-1185">Reference proteome</keyword>
<evidence type="ECO:0000313" key="2">
    <source>
        <dbReference type="EMBL" id="KAF2004681.1"/>
    </source>
</evidence>
<evidence type="ECO:0000256" key="1">
    <source>
        <dbReference type="SAM" id="MobiDB-lite"/>
    </source>
</evidence>
<name>A0A6A5WWZ7_9PLEO</name>
<dbReference type="InterPro" id="IPR021734">
    <property type="entry name" value="DUF3303"/>
</dbReference>
<dbReference type="EMBL" id="ML977566">
    <property type="protein sequence ID" value="KAF2004681.1"/>
    <property type="molecule type" value="Genomic_DNA"/>
</dbReference>
<dbReference type="Pfam" id="PF11746">
    <property type="entry name" value="DUF3303"/>
    <property type="match status" value="1"/>
</dbReference>
<accession>A0A6A5WWZ7</accession>
<dbReference type="AlphaFoldDB" id="A0A6A5WWZ7"/>
<dbReference type="Proteomes" id="UP000799779">
    <property type="component" value="Unassembled WGS sequence"/>
</dbReference>
<dbReference type="OrthoDB" id="3742696at2759"/>
<protein>
    <submittedName>
        <fullName evidence="2">Uncharacterized protein</fullName>
    </submittedName>
</protein>
<reference evidence="2" key="1">
    <citation type="journal article" date="2020" name="Stud. Mycol.">
        <title>101 Dothideomycetes genomes: a test case for predicting lifestyles and emergence of pathogens.</title>
        <authorList>
            <person name="Haridas S."/>
            <person name="Albert R."/>
            <person name="Binder M."/>
            <person name="Bloem J."/>
            <person name="Labutti K."/>
            <person name="Salamov A."/>
            <person name="Andreopoulos B."/>
            <person name="Baker S."/>
            <person name="Barry K."/>
            <person name="Bills G."/>
            <person name="Bluhm B."/>
            <person name="Cannon C."/>
            <person name="Castanera R."/>
            <person name="Culley D."/>
            <person name="Daum C."/>
            <person name="Ezra D."/>
            <person name="Gonzalez J."/>
            <person name="Henrissat B."/>
            <person name="Kuo A."/>
            <person name="Liang C."/>
            <person name="Lipzen A."/>
            <person name="Lutzoni F."/>
            <person name="Magnuson J."/>
            <person name="Mondo S."/>
            <person name="Nolan M."/>
            <person name="Ohm R."/>
            <person name="Pangilinan J."/>
            <person name="Park H.-J."/>
            <person name="Ramirez L."/>
            <person name="Alfaro M."/>
            <person name="Sun H."/>
            <person name="Tritt A."/>
            <person name="Yoshinaga Y."/>
            <person name="Zwiers L.-H."/>
            <person name="Turgeon B."/>
            <person name="Goodwin S."/>
            <person name="Spatafora J."/>
            <person name="Crous P."/>
            <person name="Grigoriev I."/>
        </authorList>
    </citation>
    <scope>NUCLEOTIDE SEQUENCE</scope>
    <source>
        <strain evidence="2">CBS 123094</strain>
    </source>
</reference>
<gene>
    <name evidence="2" type="ORF">P154DRAFT_519161</name>
</gene>
<evidence type="ECO:0000313" key="3">
    <source>
        <dbReference type="Proteomes" id="UP000799779"/>
    </source>
</evidence>
<organism evidence="2 3">
    <name type="scientific">Amniculicola lignicola CBS 123094</name>
    <dbReference type="NCBI Taxonomy" id="1392246"/>
    <lineage>
        <taxon>Eukaryota</taxon>
        <taxon>Fungi</taxon>
        <taxon>Dikarya</taxon>
        <taxon>Ascomycota</taxon>
        <taxon>Pezizomycotina</taxon>
        <taxon>Dothideomycetes</taxon>
        <taxon>Pleosporomycetidae</taxon>
        <taxon>Pleosporales</taxon>
        <taxon>Amniculicolaceae</taxon>
        <taxon>Amniculicola</taxon>
    </lineage>
</organism>
<sequence length="159" mass="18345">MPNYHARLKYEQLNHTRPTSCKHIPQMSPGTAIGSSKPTFPHPHQPPPHPNPIMLFMIIEHFKHNNPIPIYARFRSQGRLAPEGLTYISSWVSADLTHCYQLMETEKRELLDEWMGNWRDLVEFEVVPVIRSGEASEEVAKMEAREVAQMEAREVSEEG</sequence>
<proteinExistence type="predicted"/>